<dbReference type="SUPFAM" id="SSF53300">
    <property type="entry name" value="vWA-like"/>
    <property type="match status" value="1"/>
</dbReference>
<evidence type="ECO:0000313" key="3">
    <source>
        <dbReference type="EMBL" id="RDW20310.1"/>
    </source>
</evidence>
<dbReference type="CDD" id="cd01454">
    <property type="entry name" value="vWA_norD_type"/>
    <property type="match status" value="1"/>
</dbReference>
<dbReference type="PANTHER" id="PTHR41248">
    <property type="entry name" value="NORD PROTEIN"/>
    <property type="match status" value="1"/>
</dbReference>
<protein>
    <submittedName>
        <fullName evidence="3">VWA domain-containing protein</fullName>
    </submittedName>
</protein>
<dbReference type="Proteomes" id="UP000257143">
    <property type="component" value="Unassembled WGS sequence"/>
</dbReference>
<dbReference type="Pfam" id="PF11775">
    <property type="entry name" value="CobT_C"/>
    <property type="match status" value="1"/>
</dbReference>
<dbReference type="AlphaFoldDB" id="A0A3D8PVZ0"/>
<accession>A0A3D8PVZ0</accession>
<dbReference type="Gene3D" id="3.40.50.410">
    <property type="entry name" value="von Willebrand factor, type A domain"/>
    <property type="match status" value="1"/>
</dbReference>
<feature type="domain" description="VWFA" evidence="2">
    <location>
        <begin position="443"/>
        <end position="634"/>
    </location>
</feature>
<dbReference type="OrthoDB" id="2370292at2"/>
<dbReference type="RefSeq" id="WP_115772393.1">
    <property type="nucleotide sequence ID" value="NZ_PIOC01000010.1"/>
</dbReference>
<dbReference type="InterPro" id="IPR036465">
    <property type="entry name" value="vWFA_dom_sf"/>
</dbReference>
<dbReference type="InterPro" id="IPR002035">
    <property type="entry name" value="VWF_A"/>
</dbReference>
<comment type="caution">
    <text evidence="3">The sequence shown here is derived from an EMBL/GenBank/DDBJ whole genome shotgun (WGS) entry which is preliminary data.</text>
</comment>
<dbReference type="InterPro" id="IPR051928">
    <property type="entry name" value="NorD/CobT"/>
</dbReference>
<keyword evidence="4" id="KW-1185">Reference proteome</keyword>
<reference evidence="4" key="1">
    <citation type="submission" date="2017-11" db="EMBL/GenBank/DDBJ databases">
        <authorList>
            <person name="Zhu W."/>
        </authorList>
    </citation>
    <scope>NUCLEOTIDE SEQUENCE [LARGE SCALE GENOMIC DNA]</scope>
    <source>
        <strain evidence="4">CAU 1183</strain>
    </source>
</reference>
<dbReference type="InterPro" id="IPR025861">
    <property type="entry name" value="CobT_VWA_dom"/>
</dbReference>
<feature type="compositionally biased region" description="Basic and acidic residues" evidence="1">
    <location>
        <begin position="328"/>
        <end position="355"/>
    </location>
</feature>
<gene>
    <name evidence="3" type="ORF">CWR48_06375</name>
</gene>
<evidence type="ECO:0000259" key="2">
    <source>
        <dbReference type="SMART" id="SM00327"/>
    </source>
</evidence>
<evidence type="ECO:0000256" key="1">
    <source>
        <dbReference type="SAM" id="MobiDB-lite"/>
    </source>
</evidence>
<dbReference type="PANTHER" id="PTHR41248:SF1">
    <property type="entry name" value="NORD PROTEIN"/>
    <property type="match status" value="1"/>
</dbReference>
<dbReference type="SMART" id="SM00327">
    <property type="entry name" value="VWA"/>
    <property type="match status" value="1"/>
</dbReference>
<feature type="region of interest" description="Disordered" evidence="1">
    <location>
        <begin position="308"/>
        <end position="356"/>
    </location>
</feature>
<name>A0A3D8PVZ0_9BACI</name>
<sequence length="638" mass="74033">MYRFHDNSRVDTNIFLQLQDLSTVLSGDPEINFEYNFGSFIDIINHKVTASRFWDTAIEPAKEAGHKSDLYLRTIGTLHYSNVQTMQQYLDSIDEAGIPKFAAQLFTLLEDIRLEEKVKLDRPGTTKLFAIRRDYLKHYFETQLDTNVTRSFATDELFCLIYLQLQSSSPDPFFPRANDRQLNQLERIKSLLYTLYEAESTRDITNICEQIVFQVSRYYKDSMNEYFIFPVANIEHFTRNTLFDELIRKDDLVNDDEEDVPDDQGEYIDEKFSTWHRENKNDGESNQTFLQFELDQGTKTSLIGDGAREAQDADQAMAQIQGTSGESKQNDYSKVESLSKKDTNQGNHGESKYGEENNDAVKIIKYAETPTVEDEKMYQEYVQEIEAYKRKLSNTIEKTLEHKRNTPRKDLIFGRLSKKLLPVFIDENPRIFYKKNQESKEIDAVFTLLVDCSASMHGKMEETKKGIILFHEVLNYLKIAHSIIGFWEDANDVKDGYQPNYFHIVNAHKDSFYQNNGARIMQLEPQEDNRDGFSIRVITEDLAARREKYKFLLVFSDGEPAAANYDQNGIIDTHLAVSEARKKNIDVIGMFLADGEVKEREDMTMKNIYGKERLMIPSVSELPEHFAPLLKKLLLKTI</sequence>
<dbReference type="EMBL" id="PIOC01000010">
    <property type="protein sequence ID" value="RDW20310.1"/>
    <property type="molecule type" value="Genomic_DNA"/>
</dbReference>
<organism evidence="3 4">
    <name type="scientific">Oceanobacillus arenosus</name>
    <dbReference type="NCBI Taxonomy" id="1229153"/>
    <lineage>
        <taxon>Bacteria</taxon>
        <taxon>Bacillati</taxon>
        <taxon>Bacillota</taxon>
        <taxon>Bacilli</taxon>
        <taxon>Bacillales</taxon>
        <taxon>Bacillaceae</taxon>
        <taxon>Oceanobacillus</taxon>
    </lineage>
</organism>
<evidence type="ECO:0000313" key="4">
    <source>
        <dbReference type="Proteomes" id="UP000257143"/>
    </source>
</evidence>
<proteinExistence type="predicted"/>